<evidence type="ECO:0000313" key="2">
    <source>
        <dbReference type="Proteomes" id="UP000184442"/>
    </source>
</evidence>
<reference evidence="1 2" key="1">
    <citation type="submission" date="2016-11" db="EMBL/GenBank/DDBJ databases">
        <authorList>
            <person name="Jaros S."/>
            <person name="Januszkiewicz K."/>
            <person name="Wedrychowicz H."/>
        </authorList>
    </citation>
    <scope>NUCLEOTIDE SEQUENCE [LARGE SCALE GENOMIC DNA]</scope>
    <source>
        <strain evidence="1 2">DSM 19022</strain>
    </source>
</reference>
<proteinExistence type="predicted"/>
<sequence length="253" mass="28829">MRKVVIFIAIAVLTWGLMGCDRYADLDNVVNQKEEEYDSHKDSNIESSSDKEVPKLARNIPRILTYQDDNISAMIDQLIYVEYGTDVVKITDEGYKTTIVLNYTYKGKVHHIDLSEFATAGGVERIKASPNGKYIVLELGAGDCNESILIDSINETAVMLEEYDEDTNEKIPMVSVSWKYDDDNVLAYIPAFPTDDEYVELKSYDIKNRSSRIMQKIRASENEGTTIGNIITWKKDYIEIFDGYDSLVRIKTN</sequence>
<dbReference type="PROSITE" id="PS51257">
    <property type="entry name" value="PROKAR_LIPOPROTEIN"/>
    <property type="match status" value="1"/>
</dbReference>
<protein>
    <recommendedName>
        <fullName evidence="3">Lipoprotein</fullName>
    </recommendedName>
</protein>
<accession>A0A1M6I875</accession>
<dbReference type="RefSeq" id="WP_139250010.1">
    <property type="nucleotide sequence ID" value="NZ_FQZS01000028.1"/>
</dbReference>
<gene>
    <name evidence="1" type="ORF">SAMN02745176_03123</name>
</gene>
<evidence type="ECO:0008006" key="3">
    <source>
        <dbReference type="Google" id="ProtNLM"/>
    </source>
</evidence>
<evidence type="ECO:0000313" key="1">
    <source>
        <dbReference type="EMBL" id="SHJ30635.1"/>
    </source>
</evidence>
<dbReference type="EMBL" id="FQZS01000028">
    <property type="protein sequence ID" value="SHJ30635.1"/>
    <property type="molecule type" value="Genomic_DNA"/>
</dbReference>
<organism evidence="1 2">
    <name type="scientific">Lutispora thermophila DSM 19022</name>
    <dbReference type="NCBI Taxonomy" id="1122184"/>
    <lineage>
        <taxon>Bacteria</taxon>
        <taxon>Bacillati</taxon>
        <taxon>Bacillota</taxon>
        <taxon>Clostridia</taxon>
        <taxon>Lutisporales</taxon>
        <taxon>Lutisporaceae</taxon>
        <taxon>Lutispora</taxon>
    </lineage>
</organism>
<dbReference type="Proteomes" id="UP000184442">
    <property type="component" value="Unassembled WGS sequence"/>
</dbReference>
<dbReference type="AlphaFoldDB" id="A0A1M6I875"/>
<keyword evidence="2" id="KW-1185">Reference proteome</keyword>
<name>A0A1M6I875_9FIRM</name>